<dbReference type="Pfam" id="PF01636">
    <property type="entry name" value="APH"/>
    <property type="match status" value="1"/>
</dbReference>
<feature type="domain" description="Aminoglycoside phosphotransferase" evidence="1">
    <location>
        <begin position="33"/>
        <end position="234"/>
    </location>
</feature>
<protein>
    <submittedName>
        <fullName evidence="3">Spectinomycin phosphotransferase</fullName>
    </submittedName>
</protein>
<dbReference type="Proteomes" id="UP000054854">
    <property type="component" value="Unassembled WGS sequence"/>
</dbReference>
<dbReference type="GO" id="GO:0016740">
    <property type="term" value="F:transferase activity"/>
    <property type="evidence" value="ECO:0007669"/>
    <property type="project" value="UniProtKB-KW"/>
</dbReference>
<name>A0A378IV84_9GAMM</name>
<dbReference type="AlphaFoldDB" id="A0A378IV84"/>
<dbReference type="RefSeq" id="WP_058465556.1">
    <property type="nucleotide sequence ID" value="NZ_CAAAHQ010000007.1"/>
</dbReference>
<dbReference type="EMBL" id="UGNX01000001">
    <property type="protein sequence ID" value="STX35914.1"/>
    <property type="molecule type" value="Genomic_DNA"/>
</dbReference>
<evidence type="ECO:0000313" key="3">
    <source>
        <dbReference type="EMBL" id="STX35914.1"/>
    </source>
</evidence>
<keyword evidence="4" id="KW-1185">Reference proteome</keyword>
<dbReference type="Proteomes" id="UP000255316">
    <property type="component" value="Unassembled WGS sequence"/>
</dbReference>
<dbReference type="EMBL" id="LNXX01000043">
    <property type="protein sequence ID" value="KTC83046.1"/>
    <property type="molecule type" value="Genomic_DNA"/>
</dbReference>
<organism evidence="3 5">
    <name type="scientific">Legionella cincinnatiensis</name>
    <dbReference type="NCBI Taxonomy" id="28085"/>
    <lineage>
        <taxon>Bacteria</taxon>
        <taxon>Pseudomonadati</taxon>
        <taxon>Pseudomonadota</taxon>
        <taxon>Gammaproteobacteria</taxon>
        <taxon>Legionellales</taxon>
        <taxon>Legionellaceae</taxon>
        <taxon>Legionella</taxon>
    </lineage>
</organism>
<sequence length="339" mass="38603">MLVKQPLSDQCIIDCLRAHYNVKIVTLTLLSLGADINASVYKAEAHDKSSYFVKIKHGHHHDIGVIIVQLVHKVGIQQIIPPVKTIHGHPTKSIDDFTLILYPFIEGQDGFTHALTDEQWLTLGKALRQVHEINVPSSIKQQIRQETYSSKWRELVRSLYTHIAGKPFGDKITLKLLAFMKKKLLTIQRLVDRAEQLAQIIQKESAQFVLCHSDIHGGNVLIGNNTIYIVDWDEPIMAPKERDLMFIGGGIANVWNKSHEEALFYKGYGKTEVNITMLTYYRHERIVEDIAEYGQNLLLTTAGGENRSEMYKHFTDMFQPNGVIDIAFKTDESLRQATD</sequence>
<dbReference type="OrthoDB" id="236897at2"/>
<dbReference type="PANTHER" id="PTHR39179">
    <property type="entry name" value="SPORE COAT PROTEIN I"/>
    <property type="match status" value="1"/>
</dbReference>
<dbReference type="InterPro" id="IPR011009">
    <property type="entry name" value="Kinase-like_dom_sf"/>
</dbReference>
<reference evidence="2 4" key="1">
    <citation type="submission" date="2015-11" db="EMBL/GenBank/DDBJ databases">
        <title>Genomic analysis of 38 Legionella species identifies large and diverse effector repertoires.</title>
        <authorList>
            <person name="Burstein D."/>
            <person name="Amaro F."/>
            <person name="Zusman T."/>
            <person name="Lifshitz Z."/>
            <person name="Cohen O."/>
            <person name="Gilbert J.A."/>
            <person name="Pupko T."/>
            <person name="Shuman H.A."/>
            <person name="Segal G."/>
        </authorList>
    </citation>
    <scope>NUCLEOTIDE SEQUENCE [LARGE SCALE GENOMIC DNA]</scope>
    <source>
        <strain evidence="2 4">CDC#72-OH-14</strain>
    </source>
</reference>
<dbReference type="STRING" id="28085.Lcin_2418"/>
<keyword evidence="3" id="KW-0808">Transferase</keyword>
<reference evidence="3 5" key="2">
    <citation type="submission" date="2018-06" db="EMBL/GenBank/DDBJ databases">
        <authorList>
            <consortium name="Pathogen Informatics"/>
            <person name="Doyle S."/>
        </authorList>
    </citation>
    <scope>NUCLEOTIDE SEQUENCE [LARGE SCALE GENOMIC DNA]</scope>
    <source>
        <strain evidence="3 5">NCTC12438</strain>
    </source>
</reference>
<evidence type="ECO:0000259" key="1">
    <source>
        <dbReference type="Pfam" id="PF01636"/>
    </source>
</evidence>
<accession>A0A378IV84</accession>
<dbReference type="PANTHER" id="PTHR39179:SF1">
    <property type="entry name" value="SPORE COAT PROTEIN I"/>
    <property type="match status" value="1"/>
</dbReference>
<dbReference type="InterPro" id="IPR002575">
    <property type="entry name" value="Aminoglycoside_PTrfase"/>
</dbReference>
<dbReference type="Gene3D" id="1.10.510.10">
    <property type="entry name" value="Transferase(Phosphotransferase) domain 1"/>
    <property type="match status" value="1"/>
</dbReference>
<dbReference type="InterPro" id="IPR047175">
    <property type="entry name" value="CotS-like"/>
</dbReference>
<dbReference type="SUPFAM" id="SSF56112">
    <property type="entry name" value="Protein kinase-like (PK-like)"/>
    <property type="match status" value="1"/>
</dbReference>
<dbReference type="Gene3D" id="3.30.200.20">
    <property type="entry name" value="Phosphorylase Kinase, domain 1"/>
    <property type="match status" value="1"/>
</dbReference>
<dbReference type="GO" id="GO:0042601">
    <property type="term" value="C:endospore-forming forespore"/>
    <property type="evidence" value="ECO:0007669"/>
    <property type="project" value="TreeGrafter"/>
</dbReference>
<gene>
    <name evidence="3" type="primary">aph</name>
    <name evidence="2" type="ORF">Lcin_2418</name>
    <name evidence="3" type="ORF">NCTC12438_02542</name>
</gene>
<evidence type="ECO:0000313" key="4">
    <source>
        <dbReference type="Proteomes" id="UP000054854"/>
    </source>
</evidence>
<dbReference type="Gene3D" id="1.20.58.840">
    <property type="match status" value="1"/>
</dbReference>
<evidence type="ECO:0000313" key="2">
    <source>
        <dbReference type="EMBL" id="KTC83046.1"/>
    </source>
</evidence>
<evidence type="ECO:0000313" key="5">
    <source>
        <dbReference type="Proteomes" id="UP000255316"/>
    </source>
</evidence>
<proteinExistence type="predicted"/>